<keyword evidence="2" id="KW-1185">Reference proteome</keyword>
<name>A0AAV7HIN7_DENCH</name>
<evidence type="ECO:0000313" key="2">
    <source>
        <dbReference type="Proteomes" id="UP000775213"/>
    </source>
</evidence>
<dbReference type="AlphaFoldDB" id="A0AAV7HIN7"/>
<dbReference type="Proteomes" id="UP000775213">
    <property type="component" value="Unassembled WGS sequence"/>
</dbReference>
<dbReference type="EMBL" id="JAGFBR010000003">
    <property type="protein sequence ID" value="KAH0468806.1"/>
    <property type="molecule type" value="Genomic_DNA"/>
</dbReference>
<sequence length="67" mass="7497">MDPGSSRHNDSKIALGAIRTAPSTFISPIRNLCIPPLQRYKLLYDELSCASGSYRRRTIDEWDSGQA</sequence>
<organism evidence="1 2">
    <name type="scientific">Dendrobium chrysotoxum</name>
    <name type="common">Orchid</name>
    <dbReference type="NCBI Taxonomy" id="161865"/>
    <lineage>
        <taxon>Eukaryota</taxon>
        <taxon>Viridiplantae</taxon>
        <taxon>Streptophyta</taxon>
        <taxon>Embryophyta</taxon>
        <taxon>Tracheophyta</taxon>
        <taxon>Spermatophyta</taxon>
        <taxon>Magnoliopsida</taxon>
        <taxon>Liliopsida</taxon>
        <taxon>Asparagales</taxon>
        <taxon>Orchidaceae</taxon>
        <taxon>Epidendroideae</taxon>
        <taxon>Malaxideae</taxon>
        <taxon>Dendrobiinae</taxon>
        <taxon>Dendrobium</taxon>
    </lineage>
</organism>
<proteinExistence type="predicted"/>
<accession>A0AAV7HIN7</accession>
<gene>
    <name evidence="1" type="ORF">IEQ34_002038</name>
</gene>
<protein>
    <submittedName>
        <fullName evidence="1">Uncharacterized protein</fullName>
    </submittedName>
</protein>
<evidence type="ECO:0000313" key="1">
    <source>
        <dbReference type="EMBL" id="KAH0468806.1"/>
    </source>
</evidence>
<comment type="caution">
    <text evidence="1">The sequence shown here is derived from an EMBL/GenBank/DDBJ whole genome shotgun (WGS) entry which is preliminary data.</text>
</comment>
<reference evidence="1 2" key="1">
    <citation type="journal article" date="2021" name="Hortic Res">
        <title>Chromosome-scale assembly of the Dendrobium chrysotoxum genome enhances the understanding of orchid evolution.</title>
        <authorList>
            <person name="Zhang Y."/>
            <person name="Zhang G.Q."/>
            <person name="Zhang D."/>
            <person name="Liu X.D."/>
            <person name="Xu X.Y."/>
            <person name="Sun W.H."/>
            <person name="Yu X."/>
            <person name="Zhu X."/>
            <person name="Wang Z.W."/>
            <person name="Zhao X."/>
            <person name="Zhong W.Y."/>
            <person name="Chen H."/>
            <person name="Yin W.L."/>
            <person name="Huang T."/>
            <person name="Niu S.C."/>
            <person name="Liu Z.J."/>
        </authorList>
    </citation>
    <scope>NUCLEOTIDE SEQUENCE [LARGE SCALE GENOMIC DNA]</scope>
    <source>
        <strain evidence="1">Lindl</strain>
    </source>
</reference>